<evidence type="ECO:0000313" key="4">
    <source>
        <dbReference type="Proteomes" id="UP000232684"/>
    </source>
</evidence>
<dbReference type="Proteomes" id="UP000754359">
    <property type="component" value="Unassembled WGS sequence"/>
</dbReference>
<dbReference type="VEuPathDB" id="PlasmoDB:PfNF54_100005400"/>
<reference evidence="3 4" key="1">
    <citation type="submission" date="2017-11" db="EMBL/GenBank/DDBJ databases">
        <title>Plasmodium falciparum NF54 genome assembly.</title>
        <authorList>
            <person name="Bryant J.M."/>
            <person name="Baumgarten S."/>
            <person name="Scheidig-Benatar C."/>
            <person name="Scherf A."/>
        </authorList>
    </citation>
    <scope>NUCLEOTIDE SEQUENCE [LARGE SCALE GENOMIC DNA]</scope>
    <source>
        <strain evidence="3">NF54</strain>
    </source>
</reference>
<keyword evidence="1" id="KW-1133">Transmembrane helix</keyword>
<sequence>MKIHYINILLFELPLNILIYNQRNYYITPRHTETNRSLCECELYSPTNYDNDPEMKRVMQQFVDRTTQRFHEYDERMKTTRQKCKERCDKEIQKIILKHKLEKELMDKFATLHTDIQSDAIPTCVCEKSLADKTEKFCHNCGYGLGSVAPNIGLLGGPGIYVWKIAALAAAKEFAEKAGAAMGKAAGDAAGAAELIRGLKALNIDKLFNESLGLVFDGTNYNNTEYIFKAIFSKFNESCMPRPPGSVPGPVIDRAFCDTVDTLVLPSGTGSQTSASTNAVIKEYVKPIVSNAKFTAEATAQTAAEEATNLALKTNTNAVNATYASSQTAIIVSIAAIVVIVLVMIIIYLILRYRRKKKMKKKLQYIKLLEE</sequence>
<dbReference type="EMBL" id="NYMT01000016">
    <property type="protein sequence ID" value="PKC43673.1"/>
    <property type="molecule type" value="Genomic_DNA"/>
</dbReference>
<dbReference type="EMBL" id="QFXU01000017">
    <property type="protein sequence ID" value="KAF4327997.1"/>
    <property type="molecule type" value="Genomic_DNA"/>
</dbReference>
<accession>A0A2I0BRH8</accession>
<dbReference type="AlphaFoldDB" id="A0A2I0BRH8"/>
<dbReference type="NCBIfam" id="TIGR01477">
    <property type="entry name" value="RIFIN"/>
    <property type="match status" value="1"/>
</dbReference>
<name>A0A2I0BRH8_PLAFO</name>
<evidence type="ECO:0000313" key="2">
    <source>
        <dbReference type="EMBL" id="KAF4327997.1"/>
    </source>
</evidence>
<comment type="caution">
    <text evidence="3">The sequence shown here is derived from an EMBL/GenBank/DDBJ whole genome shotgun (WGS) entry which is preliminary data.</text>
</comment>
<evidence type="ECO:0000313" key="5">
    <source>
        <dbReference type="Proteomes" id="UP000754359"/>
    </source>
</evidence>
<feature type="transmembrane region" description="Helical" evidence="1">
    <location>
        <begin position="329"/>
        <end position="351"/>
    </location>
</feature>
<protein>
    <submittedName>
        <fullName evidence="3">Rifin</fullName>
    </submittedName>
</protein>
<keyword evidence="1" id="KW-0812">Transmembrane</keyword>
<dbReference type="SMR" id="A0A2I0BRH8"/>
<gene>
    <name evidence="3" type="ORF">CK202_4903</name>
    <name evidence="2" type="ORF">CYL21_3732</name>
</gene>
<reference evidence="2 5" key="2">
    <citation type="submission" date="2018-05" db="EMBL/GenBank/DDBJ databases">
        <title>Genome assembly of Plasmodium falciparum NF54 DiCre.</title>
        <authorList>
            <person name="Baumgarten S."/>
            <person name="Treeck M."/>
            <person name="Scherf A."/>
        </authorList>
    </citation>
    <scope>NUCLEOTIDE SEQUENCE [LARGE SCALE GENOMIC DNA]</scope>
    <source>
        <strain evidence="2">NF54</strain>
    </source>
</reference>
<dbReference type="Pfam" id="PF02009">
    <property type="entry name" value="RIFIN"/>
    <property type="match status" value="1"/>
</dbReference>
<dbReference type="InterPro" id="IPR006373">
    <property type="entry name" value="VSA_Rifin"/>
</dbReference>
<evidence type="ECO:0000313" key="3">
    <source>
        <dbReference type="EMBL" id="PKC43673.1"/>
    </source>
</evidence>
<dbReference type="Proteomes" id="UP000232684">
    <property type="component" value="Unassembled WGS sequence"/>
</dbReference>
<organism evidence="3 4">
    <name type="scientific">Plasmodium falciparum (isolate NF54)</name>
    <dbReference type="NCBI Taxonomy" id="5843"/>
    <lineage>
        <taxon>Eukaryota</taxon>
        <taxon>Sar</taxon>
        <taxon>Alveolata</taxon>
        <taxon>Apicomplexa</taxon>
        <taxon>Aconoidasida</taxon>
        <taxon>Haemosporida</taxon>
        <taxon>Plasmodiidae</taxon>
        <taxon>Plasmodium</taxon>
        <taxon>Plasmodium (Laverania)</taxon>
    </lineage>
</organism>
<proteinExistence type="predicted"/>
<evidence type="ECO:0000256" key="1">
    <source>
        <dbReference type="SAM" id="Phobius"/>
    </source>
</evidence>
<keyword evidence="1" id="KW-0472">Membrane</keyword>